<dbReference type="InterPro" id="IPR032710">
    <property type="entry name" value="NTF2-like_dom_sf"/>
</dbReference>
<evidence type="ECO:0000313" key="2">
    <source>
        <dbReference type="EMBL" id="MBK1786590.1"/>
    </source>
</evidence>
<evidence type="ECO:0000259" key="1">
    <source>
        <dbReference type="Pfam" id="PF13577"/>
    </source>
</evidence>
<name>A0A934QU82_9PSEU</name>
<dbReference type="EMBL" id="JAENJH010000004">
    <property type="protein sequence ID" value="MBK1786590.1"/>
    <property type="molecule type" value="Genomic_DNA"/>
</dbReference>
<organism evidence="2 3">
    <name type="scientific">Prauserella cavernicola</name>
    <dbReference type="NCBI Taxonomy" id="2800127"/>
    <lineage>
        <taxon>Bacteria</taxon>
        <taxon>Bacillati</taxon>
        <taxon>Actinomycetota</taxon>
        <taxon>Actinomycetes</taxon>
        <taxon>Pseudonocardiales</taxon>
        <taxon>Pseudonocardiaceae</taxon>
        <taxon>Prauserella</taxon>
    </lineage>
</organism>
<dbReference type="RefSeq" id="WP_200320169.1">
    <property type="nucleotide sequence ID" value="NZ_JAENJH010000004.1"/>
</dbReference>
<dbReference type="Gene3D" id="3.10.450.50">
    <property type="match status" value="1"/>
</dbReference>
<proteinExistence type="predicted"/>
<gene>
    <name evidence="2" type="ORF">JHE00_19860</name>
</gene>
<dbReference type="AlphaFoldDB" id="A0A934QU82"/>
<reference evidence="2" key="1">
    <citation type="submission" date="2020-12" db="EMBL/GenBank/DDBJ databases">
        <title>Prauserella sp. ASG 168, a novel actinomycete isolated from cave rock.</title>
        <authorList>
            <person name="Suriyachadkun C."/>
        </authorList>
    </citation>
    <scope>NUCLEOTIDE SEQUENCE</scope>
    <source>
        <strain evidence="2">ASG 168</strain>
    </source>
</reference>
<sequence length="173" mass="19197">MPARAPHEVQSADLIAAQASVVRTCVRAAWLADRRDWPGLHDVFAEYIDFDYTSLHGGEPLRMTRDELVRGWRTALSGLDATQHLTGNHLAEVDGDSAVCTASVLATHVLANDEGEPTWTIGGHYRYALVREDGTWRIGGLTLTAEWTSGNPDLMLLATRYLPDELVQSWQDR</sequence>
<dbReference type="CDD" id="cd00531">
    <property type="entry name" value="NTF2_like"/>
    <property type="match status" value="1"/>
</dbReference>
<dbReference type="Pfam" id="PF13577">
    <property type="entry name" value="SnoaL_4"/>
    <property type="match status" value="1"/>
</dbReference>
<keyword evidence="3" id="KW-1185">Reference proteome</keyword>
<dbReference type="SUPFAM" id="SSF54427">
    <property type="entry name" value="NTF2-like"/>
    <property type="match status" value="1"/>
</dbReference>
<dbReference type="InterPro" id="IPR037401">
    <property type="entry name" value="SnoaL-like"/>
</dbReference>
<feature type="domain" description="SnoaL-like" evidence="1">
    <location>
        <begin position="16"/>
        <end position="139"/>
    </location>
</feature>
<comment type="caution">
    <text evidence="2">The sequence shown here is derived from an EMBL/GenBank/DDBJ whole genome shotgun (WGS) entry which is preliminary data.</text>
</comment>
<protein>
    <submittedName>
        <fullName evidence="2">Nuclear transport factor 2 family protein</fullName>
    </submittedName>
</protein>
<evidence type="ECO:0000313" key="3">
    <source>
        <dbReference type="Proteomes" id="UP000635245"/>
    </source>
</evidence>
<dbReference type="Proteomes" id="UP000635245">
    <property type="component" value="Unassembled WGS sequence"/>
</dbReference>
<accession>A0A934QU82</accession>